<dbReference type="PANTHER" id="PTHR11439">
    <property type="entry name" value="GAG-POL-RELATED RETROTRANSPOSON"/>
    <property type="match status" value="1"/>
</dbReference>
<evidence type="ECO:0000259" key="1">
    <source>
        <dbReference type="Pfam" id="PF07727"/>
    </source>
</evidence>
<name>A0A438D7S3_VITVI</name>
<evidence type="ECO:0000313" key="2">
    <source>
        <dbReference type="EMBL" id="RVW31497.1"/>
    </source>
</evidence>
<dbReference type="AlphaFoldDB" id="A0A438D7S3"/>
<dbReference type="Pfam" id="PF07727">
    <property type="entry name" value="RVT_2"/>
    <property type="match status" value="1"/>
</dbReference>
<evidence type="ECO:0000313" key="3">
    <source>
        <dbReference type="Proteomes" id="UP000288805"/>
    </source>
</evidence>
<feature type="domain" description="Reverse transcriptase Ty1/copia-type" evidence="1">
    <location>
        <begin position="1"/>
        <end position="34"/>
    </location>
</feature>
<comment type="caution">
    <text evidence="2">The sequence shown here is derived from an EMBL/GenBank/DDBJ whole genome shotgun (WGS) entry which is preliminary data.</text>
</comment>
<reference evidence="2 3" key="1">
    <citation type="journal article" date="2018" name="PLoS Genet.">
        <title>Population sequencing reveals clonal diversity and ancestral inbreeding in the grapevine cultivar Chardonnay.</title>
        <authorList>
            <person name="Roach M.J."/>
            <person name="Johnson D.L."/>
            <person name="Bohlmann J."/>
            <person name="van Vuuren H.J."/>
            <person name="Jones S.J."/>
            <person name="Pretorius I.S."/>
            <person name="Schmidt S.A."/>
            <person name="Borneman A.R."/>
        </authorList>
    </citation>
    <scope>NUCLEOTIDE SEQUENCE [LARGE SCALE GENOMIC DNA]</scope>
    <source>
        <strain evidence="3">cv. Chardonnay</strain>
        <tissue evidence="2">Leaf</tissue>
    </source>
</reference>
<proteinExistence type="predicted"/>
<dbReference type="Proteomes" id="UP000288805">
    <property type="component" value="Unassembled WGS sequence"/>
</dbReference>
<organism evidence="2 3">
    <name type="scientific">Vitis vinifera</name>
    <name type="common">Grape</name>
    <dbReference type="NCBI Taxonomy" id="29760"/>
    <lineage>
        <taxon>Eukaryota</taxon>
        <taxon>Viridiplantae</taxon>
        <taxon>Streptophyta</taxon>
        <taxon>Embryophyta</taxon>
        <taxon>Tracheophyta</taxon>
        <taxon>Spermatophyta</taxon>
        <taxon>Magnoliopsida</taxon>
        <taxon>eudicotyledons</taxon>
        <taxon>Gunneridae</taxon>
        <taxon>Pentapetalae</taxon>
        <taxon>rosids</taxon>
        <taxon>Vitales</taxon>
        <taxon>Vitaceae</taxon>
        <taxon>Viteae</taxon>
        <taxon>Vitis</taxon>
    </lineage>
</organism>
<protein>
    <submittedName>
        <fullName evidence="2">Retrovirus-related Pol polyprotein from transposon TNT 1-94</fullName>
    </submittedName>
</protein>
<gene>
    <name evidence="2" type="primary">POLX_1142</name>
    <name evidence="2" type="ORF">CK203_105787</name>
</gene>
<dbReference type="PANTHER" id="PTHR11439:SF467">
    <property type="entry name" value="INTEGRASE CATALYTIC DOMAIN-CONTAINING PROTEIN"/>
    <property type="match status" value="1"/>
</dbReference>
<sequence length="117" mass="13263">MDVKTAFLNGNLEEEVYMKQPEGFSSSGGEHLVCTRPDITFDVGMLGRYQSNPIIDHWKAAKKVMRYLQGTKDYILMYIRTDNLEVIGYSDSDYAGCIDSRKSTPRYVFMLTSGVVS</sequence>
<dbReference type="InterPro" id="IPR013103">
    <property type="entry name" value="RVT_2"/>
</dbReference>
<dbReference type="EMBL" id="QGNW01001753">
    <property type="protein sequence ID" value="RVW31497.1"/>
    <property type="molecule type" value="Genomic_DNA"/>
</dbReference>
<accession>A0A438D7S3</accession>